<evidence type="ECO:0000256" key="3">
    <source>
        <dbReference type="ARBA" id="ARBA00022490"/>
    </source>
</evidence>
<dbReference type="WBParaSite" id="PSAMB.scaffold96size80756.g1811.t1">
    <property type="protein sequence ID" value="PSAMB.scaffold96size80756.g1811.t1"/>
    <property type="gene ID" value="PSAMB.scaffold96size80756.g1811"/>
</dbReference>
<dbReference type="GO" id="GO:0005737">
    <property type="term" value="C:cytoplasm"/>
    <property type="evidence" value="ECO:0007669"/>
    <property type="project" value="UniProtKB-SubCell"/>
</dbReference>
<dbReference type="SMART" id="SM00326">
    <property type="entry name" value="SH3"/>
    <property type="match status" value="1"/>
</dbReference>
<dbReference type="InterPro" id="IPR004148">
    <property type="entry name" value="BAR_dom"/>
</dbReference>
<dbReference type="PROSITE" id="PS50002">
    <property type="entry name" value="SH3"/>
    <property type="match status" value="1"/>
</dbReference>
<dbReference type="AlphaFoldDB" id="A0A914XN77"/>
<comment type="subcellular location">
    <subcellularLocation>
        <location evidence="1">Cytoplasm</location>
    </subcellularLocation>
</comment>
<feature type="domain" description="BAR" evidence="7">
    <location>
        <begin position="20"/>
        <end position="219"/>
    </location>
</feature>
<keyword evidence="8" id="KW-1185">Reference proteome</keyword>
<dbReference type="SUPFAM" id="SSF50044">
    <property type="entry name" value="SH3-domain"/>
    <property type="match status" value="1"/>
</dbReference>
<dbReference type="SUPFAM" id="SSF103657">
    <property type="entry name" value="BAR/IMD domain-like"/>
    <property type="match status" value="1"/>
</dbReference>
<feature type="region of interest" description="Disordered" evidence="5">
    <location>
        <begin position="241"/>
        <end position="330"/>
    </location>
</feature>
<evidence type="ECO:0000256" key="4">
    <source>
        <dbReference type="PROSITE-ProRule" id="PRU00192"/>
    </source>
</evidence>
<keyword evidence="3" id="KW-0963">Cytoplasm</keyword>
<dbReference type="PRINTS" id="PR01251">
    <property type="entry name" value="AMPHIPHYSIN"/>
</dbReference>
<dbReference type="CDD" id="cd11790">
    <property type="entry name" value="SH3_Amphiphysin"/>
    <property type="match status" value="1"/>
</dbReference>
<protein>
    <submittedName>
        <fullName evidence="9">Uncharacterized protein</fullName>
    </submittedName>
</protein>
<keyword evidence="2 4" id="KW-0728">SH3 domain</keyword>
<dbReference type="GO" id="GO:0005543">
    <property type="term" value="F:phospholipid binding"/>
    <property type="evidence" value="ECO:0007669"/>
    <property type="project" value="TreeGrafter"/>
</dbReference>
<dbReference type="InterPro" id="IPR027267">
    <property type="entry name" value="AH/BAR_dom_sf"/>
</dbReference>
<evidence type="ECO:0000313" key="9">
    <source>
        <dbReference type="WBParaSite" id="PSAMB.scaffold96size80756.g1811.t1"/>
    </source>
</evidence>
<evidence type="ECO:0000313" key="8">
    <source>
        <dbReference type="Proteomes" id="UP000887566"/>
    </source>
</evidence>
<name>A0A914XN77_9BILA</name>
<dbReference type="PANTHER" id="PTHR46514:SF3">
    <property type="entry name" value="AMPHIPHYSIN"/>
    <property type="match status" value="1"/>
</dbReference>
<evidence type="ECO:0000256" key="1">
    <source>
        <dbReference type="ARBA" id="ARBA00004496"/>
    </source>
</evidence>
<sequence length="419" mass="46041">MSDLFSKHLKKQSVRAKEKLLESLGKAERTTDDIFEEHNANFVKQQKASERMHKQVKEYVERVKALAAASKALHETIRDSYDLQWDEYQEKLNEKVLSPLVTYNAHFGDLKTKIAKRGRKLVDYDSARHDTVKTNSKKAVDEVKVQKAQTELFQAEKMYKDLNDELLDELPAFYDSRITFLVENLQALFNSESVFHSDASKLNKQLCTELDELGNALGSLRVARPVAAKSPPPVVVAADSLSAASTPSLPHSNKGGESPSATSRKSEEVNPAPIVAASIYPRISDASNGDGGKNPFDESDESGGDSKRSSKDEEPPVAQQRTISLKTEPVAAANTGAEVGKDGAQPDGKKAVEPKILYKVRATHRYAAEDTDEMSFEAGEVIVVVAPDASEDLDDGWLSGFKESDGKKGVFPANFTKQI</sequence>
<feature type="domain" description="SH3" evidence="6">
    <location>
        <begin position="355"/>
        <end position="419"/>
    </location>
</feature>
<evidence type="ECO:0000256" key="5">
    <source>
        <dbReference type="SAM" id="MobiDB-lite"/>
    </source>
</evidence>
<dbReference type="InterPro" id="IPR001452">
    <property type="entry name" value="SH3_domain"/>
</dbReference>
<dbReference type="PROSITE" id="PS51021">
    <property type="entry name" value="BAR"/>
    <property type="match status" value="1"/>
</dbReference>
<dbReference type="Pfam" id="PF03114">
    <property type="entry name" value="BAR"/>
    <property type="match status" value="1"/>
</dbReference>
<reference evidence="9" key="1">
    <citation type="submission" date="2022-11" db="UniProtKB">
        <authorList>
            <consortium name="WormBaseParasite"/>
        </authorList>
    </citation>
    <scope>IDENTIFICATION</scope>
</reference>
<evidence type="ECO:0000256" key="2">
    <source>
        <dbReference type="ARBA" id="ARBA00022443"/>
    </source>
</evidence>
<dbReference type="PANTHER" id="PTHR46514">
    <property type="entry name" value="AMPHIPHYSIN"/>
    <property type="match status" value="1"/>
</dbReference>
<dbReference type="Gene3D" id="2.30.30.40">
    <property type="entry name" value="SH3 Domains"/>
    <property type="match status" value="1"/>
</dbReference>
<dbReference type="Gene3D" id="1.20.1270.60">
    <property type="entry name" value="Arfaptin homology (AH) domain/BAR domain"/>
    <property type="match status" value="1"/>
</dbReference>
<dbReference type="InterPro" id="IPR036028">
    <property type="entry name" value="SH3-like_dom_sf"/>
</dbReference>
<dbReference type="InterPro" id="IPR003005">
    <property type="entry name" value="Amphiphysin"/>
</dbReference>
<evidence type="ECO:0000259" key="7">
    <source>
        <dbReference type="PROSITE" id="PS51021"/>
    </source>
</evidence>
<evidence type="ECO:0000259" key="6">
    <source>
        <dbReference type="PROSITE" id="PS50002"/>
    </source>
</evidence>
<feature type="compositionally biased region" description="Basic and acidic residues" evidence="5">
    <location>
        <begin position="304"/>
        <end position="314"/>
    </location>
</feature>
<proteinExistence type="predicted"/>
<organism evidence="8 9">
    <name type="scientific">Plectus sambesii</name>
    <dbReference type="NCBI Taxonomy" id="2011161"/>
    <lineage>
        <taxon>Eukaryota</taxon>
        <taxon>Metazoa</taxon>
        <taxon>Ecdysozoa</taxon>
        <taxon>Nematoda</taxon>
        <taxon>Chromadorea</taxon>
        <taxon>Plectida</taxon>
        <taxon>Plectina</taxon>
        <taxon>Plectoidea</taxon>
        <taxon>Plectidae</taxon>
        <taxon>Plectus</taxon>
    </lineage>
</organism>
<dbReference type="Proteomes" id="UP000887566">
    <property type="component" value="Unplaced"/>
</dbReference>
<dbReference type="GO" id="GO:0005886">
    <property type="term" value="C:plasma membrane"/>
    <property type="evidence" value="ECO:0007669"/>
    <property type="project" value="TreeGrafter"/>
</dbReference>
<dbReference type="SMART" id="SM00721">
    <property type="entry name" value="BAR"/>
    <property type="match status" value="1"/>
</dbReference>
<dbReference type="Pfam" id="PF14604">
    <property type="entry name" value="SH3_9"/>
    <property type="match status" value="1"/>
</dbReference>
<accession>A0A914XN77</accession>